<comment type="cofactor">
    <cofactor evidence="1 5">
        <name>Mg(2+)</name>
        <dbReference type="ChEBI" id="CHEBI:18420"/>
    </cofactor>
</comment>
<dbReference type="RefSeq" id="WP_050337433.1">
    <property type="nucleotide sequence ID" value="NZ_JPSQ01000073.1"/>
</dbReference>
<comment type="similarity">
    <text evidence="5">Belongs to the PPase family.</text>
</comment>
<dbReference type="GO" id="GO:0000287">
    <property type="term" value="F:magnesium ion binding"/>
    <property type="evidence" value="ECO:0007669"/>
    <property type="project" value="UniProtKB-UniRule"/>
</dbReference>
<protein>
    <recommendedName>
        <fullName evidence="5">Inorganic pyrophosphatase</fullName>
        <ecNumber evidence="5">3.6.1.1</ecNumber>
    </recommendedName>
    <alternativeName>
        <fullName evidence="5">Pyrophosphate phospho-hydrolase</fullName>
        <shortName evidence="5">PPase</shortName>
    </alternativeName>
</protein>
<dbReference type="GO" id="GO:0004427">
    <property type="term" value="F:inorganic diphosphate phosphatase activity"/>
    <property type="evidence" value="ECO:0007669"/>
    <property type="project" value="UniProtKB-UniRule"/>
</dbReference>
<accession>A0A0L0MKF1</accession>
<dbReference type="PATRIC" id="fig|198422.3.peg.345"/>
<dbReference type="Pfam" id="PF00719">
    <property type="entry name" value="Pyrophosphatase"/>
    <property type="match status" value="1"/>
</dbReference>
<dbReference type="Proteomes" id="UP000037086">
    <property type="component" value="Unassembled WGS sequence"/>
</dbReference>
<feature type="binding site" evidence="5">
    <location>
        <position position="71"/>
    </location>
    <ligand>
        <name>Mg(2+)</name>
        <dbReference type="ChEBI" id="CHEBI:18420"/>
        <label>1</label>
    </ligand>
</feature>
<feature type="binding site" evidence="5">
    <location>
        <position position="30"/>
    </location>
    <ligand>
        <name>substrate</name>
    </ligand>
</feature>
<feature type="binding site" evidence="5">
    <location>
        <position position="103"/>
    </location>
    <ligand>
        <name>Mg(2+)</name>
        <dbReference type="ChEBI" id="CHEBI:18420"/>
        <label>1</label>
    </ligand>
</feature>
<evidence type="ECO:0000256" key="1">
    <source>
        <dbReference type="ARBA" id="ARBA00001946"/>
    </source>
</evidence>
<feature type="binding site" evidence="5">
    <location>
        <position position="56"/>
    </location>
    <ligand>
        <name>substrate</name>
    </ligand>
</feature>
<evidence type="ECO:0000256" key="5">
    <source>
        <dbReference type="HAMAP-Rule" id="MF_00209"/>
    </source>
</evidence>
<dbReference type="GO" id="GO:0006796">
    <property type="term" value="P:phosphate-containing compound metabolic process"/>
    <property type="evidence" value="ECO:0007669"/>
    <property type="project" value="InterPro"/>
</dbReference>
<dbReference type="Gene3D" id="3.90.80.10">
    <property type="entry name" value="Inorganic pyrophosphatase"/>
    <property type="match status" value="1"/>
</dbReference>
<dbReference type="GO" id="GO:0005737">
    <property type="term" value="C:cytoplasm"/>
    <property type="evidence" value="ECO:0007669"/>
    <property type="project" value="UniProtKB-SubCell"/>
</dbReference>
<feature type="binding site" evidence="5">
    <location>
        <position position="71"/>
    </location>
    <ligand>
        <name>Mg(2+)</name>
        <dbReference type="ChEBI" id="CHEBI:18420"/>
        <label>2</label>
    </ligand>
</feature>
<dbReference type="CDD" id="cd00412">
    <property type="entry name" value="pyrophosphatase"/>
    <property type="match status" value="1"/>
</dbReference>
<comment type="subcellular location">
    <subcellularLocation>
        <location evidence="5">Cytoplasm</location>
    </subcellularLocation>
</comment>
<comment type="subunit">
    <text evidence="5">Homohexamer.</text>
</comment>
<dbReference type="InterPro" id="IPR008162">
    <property type="entry name" value="Pyrophosphatase"/>
</dbReference>
<name>A0A0L0MKF1_9MOLU</name>
<evidence type="ECO:0000313" key="7">
    <source>
        <dbReference type="Proteomes" id="UP000037086"/>
    </source>
</evidence>
<dbReference type="PANTHER" id="PTHR10286">
    <property type="entry name" value="INORGANIC PYROPHOSPHATASE"/>
    <property type="match status" value="1"/>
</dbReference>
<dbReference type="EMBL" id="JPSQ01000073">
    <property type="protein sequence ID" value="KND62484.1"/>
    <property type="molecule type" value="Genomic_DNA"/>
</dbReference>
<dbReference type="HAMAP" id="MF_00209">
    <property type="entry name" value="Inorganic_PPase"/>
    <property type="match status" value="1"/>
</dbReference>
<evidence type="ECO:0000256" key="3">
    <source>
        <dbReference type="ARBA" id="ARBA00022801"/>
    </source>
</evidence>
<dbReference type="SUPFAM" id="SSF50324">
    <property type="entry name" value="Inorganic pyrophosphatase"/>
    <property type="match status" value="1"/>
</dbReference>
<comment type="function">
    <text evidence="5">Catalyzes the hydrolysis of inorganic pyrophosphate (PPi) forming two phosphate ions.</text>
</comment>
<dbReference type="InterPro" id="IPR036649">
    <property type="entry name" value="Pyrophosphatase_sf"/>
</dbReference>
<keyword evidence="2 5" id="KW-0479">Metal-binding</keyword>
<evidence type="ECO:0000256" key="4">
    <source>
        <dbReference type="ARBA" id="ARBA00022842"/>
    </source>
</evidence>
<dbReference type="EC" id="3.6.1.1" evidence="5"/>
<dbReference type="AlphaFoldDB" id="A0A0L0MKF1"/>
<feature type="binding site" evidence="5">
    <location>
        <position position="44"/>
    </location>
    <ligand>
        <name>substrate</name>
    </ligand>
</feature>
<dbReference type="PROSITE" id="PS00387">
    <property type="entry name" value="PPASE"/>
    <property type="match status" value="1"/>
</dbReference>
<dbReference type="OrthoDB" id="5187599at2"/>
<organism evidence="6 7">
    <name type="scientific">Candidatus Phytoplasma phoenicium</name>
    <dbReference type="NCBI Taxonomy" id="198422"/>
    <lineage>
        <taxon>Bacteria</taxon>
        <taxon>Bacillati</taxon>
        <taxon>Mycoplasmatota</taxon>
        <taxon>Mollicutes</taxon>
        <taxon>Acholeplasmatales</taxon>
        <taxon>Acholeplasmataceae</taxon>
        <taxon>Candidatus Phytoplasma</taxon>
        <taxon>16SrIX (Pigeon pea witches'-broom group)</taxon>
    </lineage>
</organism>
<comment type="catalytic activity">
    <reaction evidence="5">
        <text>diphosphate + H2O = 2 phosphate + H(+)</text>
        <dbReference type="Rhea" id="RHEA:24576"/>
        <dbReference type="ChEBI" id="CHEBI:15377"/>
        <dbReference type="ChEBI" id="CHEBI:15378"/>
        <dbReference type="ChEBI" id="CHEBI:33019"/>
        <dbReference type="ChEBI" id="CHEBI:43474"/>
        <dbReference type="EC" id="3.6.1.1"/>
    </reaction>
</comment>
<keyword evidence="4 5" id="KW-0460">Magnesium</keyword>
<reference evidence="6 7" key="1">
    <citation type="journal article" date="2015" name="BMC Microbiol.">
        <title>'Candidatus Phytoplasma phoenicium' associated with almond witches'-broom disease: from draft genome to genetic diversity among strain populations.</title>
        <authorList>
            <person name="Quaglino F."/>
            <person name="Kube M."/>
            <person name="Jawhari M."/>
            <person name="Abou-Jawdah Y."/>
            <person name="Siewert C."/>
            <person name="Choueiri E."/>
            <person name="Sobh H."/>
            <person name="Casati P."/>
            <person name="Tedeschi R."/>
            <person name="Molino Lova M."/>
            <person name="Alma A."/>
            <person name="Bianco P.A."/>
        </authorList>
    </citation>
    <scope>NUCLEOTIDE SEQUENCE [LARGE SCALE GENOMIC DNA]</scope>
    <source>
        <strain evidence="6 7">SA213</strain>
    </source>
</reference>
<evidence type="ECO:0000256" key="2">
    <source>
        <dbReference type="ARBA" id="ARBA00022723"/>
    </source>
</evidence>
<evidence type="ECO:0000313" key="6">
    <source>
        <dbReference type="EMBL" id="KND62484.1"/>
    </source>
</evidence>
<feature type="binding site" evidence="5">
    <location>
        <position position="66"/>
    </location>
    <ligand>
        <name>Mg(2+)</name>
        <dbReference type="ChEBI" id="CHEBI:18420"/>
        <label>1</label>
    </ligand>
</feature>
<sequence>MDFLNKIKINRITKDRFLVLIEISKGSKKKYEIDKETGFLMVDRFLTTSFCYPANYGFIPLTHCDDNDPLDVFVLSQEILEPMTLIECRPLGVIRMIDNYELDEKIIAVPLCDLSMNLYQNINDLPSSLIVEIEHFLLHYKDLEQKKVVIEKIEDVRKAYVVIEKSLTRYQKINKNK</sequence>
<proteinExistence type="inferred from homology"/>
<keyword evidence="5" id="KW-0963">Cytoplasm</keyword>
<gene>
    <name evidence="5 6" type="primary">ppa</name>
    <name evidence="6" type="ORF">AlmWB_03240</name>
</gene>
<comment type="caution">
    <text evidence="6">The sequence shown here is derived from an EMBL/GenBank/DDBJ whole genome shotgun (WGS) entry which is preliminary data.</text>
</comment>
<keyword evidence="7" id="KW-1185">Reference proteome</keyword>
<keyword evidence="3 5" id="KW-0378">Hydrolase</keyword>
<feature type="binding site" evidence="5">
    <location>
        <position position="140"/>
    </location>
    <ligand>
        <name>substrate</name>
    </ligand>
</feature>